<evidence type="ECO:0000259" key="15">
    <source>
        <dbReference type="PROSITE" id="PS51393"/>
    </source>
</evidence>
<evidence type="ECO:0000256" key="12">
    <source>
        <dbReference type="PROSITE-ProRule" id="PRU00152"/>
    </source>
</evidence>
<evidence type="ECO:0000256" key="7">
    <source>
        <dbReference type="ARBA" id="ARBA00022964"/>
    </source>
</evidence>
<dbReference type="InParanoid" id="D8R2L3"/>
<keyword evidence="8 13" id="KW-0560">Oxidoreductase</keyword>
<evidence type="ECO:0000256" key="1">
    <source>
        <dbReference type="ARBA" id="ARBA00001962"/>
    </source>
</evidence>
<dbReference type="InterPro" id="IPR036392">
    <property type="entry name" value="PLAT/LH2_dom_sf"/>
</dbReference>
<dbReference type="PANTHER" id="PTHR11771">
    <property type="entry name" value="LIPOXYGENASE"/>
    <property type="match status" value="1"/>
</dbReference>
<dbReference type="FunFam" id="1.20.245.10:FF:000002">
    <property type="entry name" value="Lipoxygenase"/>
    <property type="match status" value="1"/>
</dbReference>
<dbReference type="InterPro" id="IPR020833">
    <property type="entry name" value="LipOase_Fe_BS"/>
</dbReference>
<dbReference type="GO" id="GO:0016702">
    <property type="term" value="F:oxidoreductase activity, acting on single donors with incorporation of molecular oxygen, incorporation of two atoms of oxygen"/>
    <property type="evidence" value="ECO:0000318"/>
    <property type="project" value="GO_Central"/>
</dbReference>
<evidence type="ECO:0000256" key="5">
    <source>
        <dbReference type="ARBA" id="ARBA00022767"/>
    </source>
</evidence>
<dbReference type="SMART" id="SM00308">
    <property type="entry name" value="LH2"/>
    <property type="match status" value="1"/>
</dbReference>
<dbReference type="KEGG" id="smo:SELMODRAFT_439121"/>
<name>D8R2L3_SELML</name>
<evidence type="ECO:0000256" key="11">
    <source>
        <dbReference type="ARBA" id="ARBA00023160"/>
    </source>
</evidence>
<comment type="cofactor">
    <cofactor evidence="1 13">
        <name>Fe cation</name>
        <dbReference type="ChEBI" id="CHEBI:24875"/>
    </cofactor>
</comment>
<keyword evidence="9 13" id="KW-0408">Iron</keyword>
<dbReference type="Gene3D" id="1.20.245.10">
    <property type="entry name" value="Lipoxygenase-1, Domain 5"/>
    <property type="match status" value="1"/>
</dbReference>
<dbReference type="PROSITE" id="PS51393">
    <property type="entry name" value="LIPOXYGENASE_3"/>
    <property type="match status" value="1"/>
</dbReference>
<dbReference type="PRINTS" id="PR00468">
    <property type="entry name" value="PLTLPOXGNASE"/>
</dbReference>
<reference evidence="16 17" key="1">
    <citation type="journal article" date="2011" name="Science">
        <title>The Selaginella genome identifies genetic changes associated with the evolution of vascular plants.</title>
        <authorList>
            <person name="Banks J.A."/>
            <person name="Nishiyama T."/>
            <person name="Hasebe M."/>
            <person name="Bowman J.L."/>
            <person name="Gribskov M."/>
            <person name="dePamphilis C."/>
            <person name="Albert V.A."/>
            <person name="Aono N."/>
            <person name="Aoyama T."/>
            <person name="Ambrose B.A."/>
            <person name="Ashton N.W."/>
            <person name="Axtell M.J."/>
            <person name="Barker E."/>
            <person name="Barker M.S."/>
            <person name="Bennetzen J.L."/>
            <person name="Bonawitz N.D."/>
            <person name="Chapple C."/>
            <person name="Cheng C."/>
            <person name="Correa L.G."/>
            <person name="Dacre M."/>
            <person name="DeBarry J."/>
            <person name="Dreyer I."/>
            <person name="Elias M."/>
            <person name="Engstrom E.M."/>
            <person name="Estelle M."/>
            <person name="Feng L."/>
            <person name="Finet C."/>
            <person name="Floyd S.K."/>
            <person name="Frommer W.B."/>
            <person name="Fujita T."/>
            <person name="Gramzow L."/>
            <person name="Gutensohn M."/>
            <person name="Harholt J."/>
            <person name="Hattori M."/>
            <person name="Heyl A."/>
            <person name="Hirai T."/>
            <person name="Hiwatashi Y."/>
            <person name="Ishikawa M."/>
            <person name="Iwata M."/>
            <person name="Karol K.G."/>
            <person name="Koehler B."/>
            <person name="Kolukisaoglu U."/>
            <person name="Kubo M."/>
            <person name="Kurata T."/>
            <person name="Lalonde S."/>
            <person name="Li K."/>
            <person name="Li Y."/>
            <person name="Litt A."/>
            <person name="Lyons E."/>
            <person name="Manning G."/>
            <person name="Maruyama T."/>
            <person name="Michael T.P."/>
            <person name="Mikami K."/>
            <person name="Miyazaki S."/>
            <person name="Morinaga S."/>
            <person name="Murata T."/>
            <person name="Mueller-Roeber B."/>
            <person name="Nelson D.R."/>
            <person name="Obara M."/>
            <person name="Oguri Y."/>
            <person name="Olmstead R.G."/>
            <person name="Onodera N."/>
            <person name="Petersen B.L."/>
            <person name="Pils B."/>
            <person name="Prigge M."/>
            <person name="Rensing S.A."/>
            <person name="Riano-Pachon D.M."/>
            <person name="Roberts A.W."/>
            <person name="Sato Y."/>
            <person name="Scheller H.V."/>
            <person name="Schulz B."/>
            <person name="Schulz C."/>
            <person name="Shakirov E.V."/>
            <person name="Shibagaki N."/>
            <person name="Shinohara N."/>
            <person name="Shippen D.E."/>
            <person name="Soerensen I."/>
            <person name="Sotooka R."/>
            <person name="Sugimoto N."/>
            <person name="Sugita M."/>
            <person name="Sumikawa N."/>
            <person name="Tanurdzic M."/>
            <person name="Theissen G."/>
            <person name="Ulvskov P."/>
            <person name="Wakazuki S."/>
            <person name="Weng J.K."/>
            <person name="Willats W.W."/>
            <person name="Wipf D."/>
            <person name="Wolf P.G."/>
            <person name="Yang L."/>
            <person name="Zimmer A.D."/>
            <person name="Zhu Q."/>
            <person name="Mitros T."/>
            <person name="Hellsten U."/>
            <person name="Loque D."/>
            <person name="Otillar R."/>
            <person name="Salamov A."/>
            <person name="Schmutz J."/>
            <person name="Shapiro H."/>
            <person name="Lindquist E."/>
            <person name="Lucas S."/>
            <person name="Rokhsar D."/>
            <person name="Grigoriev I.V."/>
        </authorList>
    </citation>
    <scope>NUCLEOTIDE SEQUENCE [LARGE SCALE GENOMIC DNA]</scope>
</reference>
<keyword evidence="6" id="KW-0276">Fatty acid metabolism</keyword>
<dbReference type="SUPFAM" id="SSF48484">
    <property type="entry name" value="Lipoxigenase"/>
    <property type="match status" value="1"/>
</dbReference>
<dbReference type="Gene3D" id="4.10.375.10">
    <property type="entry name" value="Lipoxygenase-1, Domain 2"/>
    <property type="match status" value="1"/>
</dbReference>
<dbReference type="HOGENOM" id="CLU_004282_0_0_1"/>
<gene>
    <name evidence="16" type="primary">LOX11</name>
    <name evidence="16" type="ORF">SELMODRAFT_439121</name>
</gene>
<keyword evidence="4 13" id="KW-0479">Metal-binding</keyword>
<feature type="domain" description="Lipoxygenase" evidence="15">
    <location>
        <begin position="157"/>
        <end position="842"/>
    </location>
</feature>
<proteinExistence type="inferred from homology"/>
<feature type="domain" description="PLAT" evidence="14">
    <location>
        <begin position="35"/>
        <end position="154"/>
    </location>
</feature>
<evidence type="ECO:0000256" key="6">
    <source>
        <dbReference type="ARBA" id="ARBA00022832"/>
    </source>
</evidence>
<dbReference type="Gene3D" id="3.10.450.60">
    <property type="match status" value="1"/>
</dbReference>
<evidence type="ECO:0000256" key="2">
    <source>
        <dbReference type="ARBA" id="ARBA00009419"/>
    </source>
</evidence>
<dbReference type="GO" id="GO:0006633">
    <property type="term" value="P:fatty acid biosynthetic process"/>
    <property type="evidence" value="ECO:0007669"/>
    <property type="project" value="UniProtKB-KW"/>
</dbReference>
<keyword evidence="7 13" id="KW-0223">Dioxygenase</keyword>
<evidence type="ECO:0000259" key="14">
    <source>
        <dbReference type="PROSITE" id="PS50095"/>
    </source>
</evidence>
<dbReference type="GeneID" id="9659066"/>
<dbReference type="InterPro" id="IPR000907">
    <property type="entry name" value="LipOase"/>
</dbReference>
<dbReference type="InterPro" id="IPR013819">
    <property type="entry name" value="LipOase_C"/>
</dbReference>
<dbReference type="Proteomes" id="UP000001514">
    <property type="component" value="Unassembled WGS sequence"/>
</dbReference>
<evidence type="ECO:0000256" key="10">
    <source>
        <dbReference type="ARBA" id="ARBA00023098"/>
    </source>
</evidence>
<keyword evidence="5" id="KW-0925">Oxylipin biosynthesis</keyword>
<dbReference type="OMA" id="WSLHDQA"/>
<dbReference type="GO" id="GO:0031408">
    <property type="term" value="P:oxylipin biosynthetic process"/>
    <property type="evidence" value="ECO:0007669"/>
    <property type="project" value="UniProtKB-KW"/>
</dbReference>
<dbReference type="OrthoDB" id="407298at2759"/>
<protein>
    <submittedName>
        <fullName evidence="16">Lipoxygenase</fullName>
    </submittedName>
</protein>
<dbReference type="PRINTS" id="PR00087">
    <property type="entry name" value="LIPOXYGENASE"/>
</dbReference>
<dbReference type="Gene3D" id="2.60.60.20">
    <property type="entry name" value="PLAT/LH2 domain"/>
    <property type="match status" value="1"/>
</dbReference>
<evidence type="ECO:0000256" key="13">
    <source>
        <dbReference type="RuleBase" id="RU003974"/>
    </source>
</evidence>
<keyword evidence="11" id="KW-0275">Fatty acid biosynthesis</keyword>
<keyword evidence="17" id="KW-1185">Reference proteome</keyword>
<accession>D8R2L3</accession>
<evidence type="ECO:0000313" key="16">
    <source>
        <dbReference type="EMBL" id="EFJ33748.1"/>
    </source>
</evidence>
<dbReference type="STRING" id="88036.D8R2L3"/>
<sequence>MALLGGIAGALFQDKGSSKIVYKGAVLVRKTNVLDVTNVGASVVDNTADLLGLGVTLQLISAKTGKKSNPANLEKWLFSGGLFATDDVKYSVKFSVDPDFGLPGAFIIANSHPSEFYLVSLTVEMPGGGKIVEFPCYSWVYNSSLYRTERLFFSNQLYLPNETPTGLTNARESDLKALKGDGTGIRQNWDRIYDYDAYNDLGNPLLNLQRPTLGGSTDLPYPRRCRTGRININGVETLTLTPLNKFYIPSDERFGAVKNSDFLADGLKALSHSVLPALESVITFDQTFDSFKEIKDLYDQGFDISELVTSPVRGMQTPLEFFNEFTADTGNTSYMKYPLPQILKVNEKGWMTDEEFARQMLCGVNPMTIQCLKEFPPTSTLDPEKYGPSKSAITEEHIGSQLEGSTVQQAVSDKKLFILSYHDEFMPYLDAINTQRSSYAYASRVLLFLKSNGTLRPVAIELSTPSSQRVFVPPAAGKTDWLWELAKAHAATNDSGYHQLVSHWLRTHACIEPFIIATNRQLSKLHPLNPFLQPHFKYTMSINSQARQSLINAAGIIELTFTPGKYCMEMSAVVYKGWRFDEQGLPADLIKRGMAVPDSTAKHGLKLAIEDYPYAADGLEIWDALEKWTSSYLDACYNDDEAVANDTELQAWWNEVIKKGHADKKDEPWWIKLNSKKNLALALTTIIWVASAHHAAVNFGQYAYAGYMPNHPTATHKPIPAENSNEHKKLLSNPEEFFLETVSRKLEAILVMLTLEILSSHASDEEYLGQRHISNWTDNPKAVAAFENFTAAMKNVEGIVARRNADPSLKNRLGPVSIPYTLLSPASEKGITGKGVPNSISI</sequence>
<evidence type="ECO:0000256" key="9">
    <source>
        <dbReference type="ARBA" id="ARBA00023004"/>
    </source>
</evidence>
<dbReference type="FunCoup" id="D8R2L3">
    <property type="interactions" value="178"/>
</dbReference>
<keyword evidence="3" id="KW-0444">Lipid biosynthesis</keyword>
<dbReference type="Gramene" id="EFJ33748">
    <property type="protein sequence ID" value="EFJ33748"/>
    <property type="gene ID" value="SELMODRAFT_439121"/>
</dbReference>
<evidence type="ECO:0000256" key="3">
    <source>
        <dbReference type="ARBA" id="ARBA00022516"/>
    </source>
</evidence>
<evidence type="ECO:0000256" key="8">
    <source>
        <dbReference type="ARBA" id="ARBA00023002"/>
    </source>
</evidence>
<dbReference type="AlphaFoldDB" id="D8R2L3"/>
<keyword evidence="10" id="KW-0443">Lipid metabolism</keyword>
<dbReference type="eggNOG" id="ENOG502QVKD">
    <property type="taxonomic scope" value="Eukaryota"/>
</dbReference>
<dbReference type="InterPro" id="IPR027433">
    <property type="entry name" value="Lipoxygenase_dom_3"/>
</dbReference>
<dbReference type="GO" id="GO:0034440">
    <property type="term" value="P:lipid oxidation"/>
    <property type="evidence" value="ECO:0000318"/>
    <property type="project" value="GO_Central"/>
</dbReference>
<comment type="caution">
    <text evidence="12">Lacks conserved residue(s) required for the propagation of feature annotation.</text>
</comment>
<comment type="similarity">
    <text evidence="2 13">Belongs to the lipoxygenase family.</text>
</comment>
<dbReference type="Gene3D" id="4.10.372.10">
    <property type="entry name" value="Lipoxygenase-1, Domain 3"/>
    <property type="match status" value="1"/>
</dbReference>
<dbReference type="EMBL" id="GL377570">
    <property type="protein sequence ID" value="EFJ33748.1"/>
    <property type="molecule type" value="Genomic_DNA"/>
</dbReference>
<dbReference type="Pfam" id="PF00305">
    <property type="entry name" value="Lipoxygenase"/>
    <property type="match status" value="1"/>
</dbReference>
<dbReference type="InterPro" id="IPR036226">
    <property type="entry name" value="LipOase_C_sf"/>
</dbReference>
<evidence type="ECO:0000256" key="4">
    <source>
        <dbReference type="ARBA" id="ARBA00022723"/>
    </source>
</evidence>
<dbReference type="SUPFAM" id="SSF49723">
    <property type="entry name" value="Lipase/lipooxygenase domain (PLAT/LH2 domain)"/>
    <property type="match status" value="1"/>
</dbReference>
<dbReference type="PROSITE" id="PS50095">
    <property type="entry name" value="PLAT"/>
    <property type="match status" value="1"/>
</dbReference>
<dbReference type="PROSITE" id="PS00711">
    <property type="entry name" value="LIPOXYGENASE_1"/>
    <property type="match status" value="1"/>
</dbReference>
<dbReference type="InterPro" id="IPR001246">
    <property type="entry name" value="LipOase_plant"/>
</dbReference>
<dbReference type="Pfam" id="PF01477">
    <property type="entry name" value="PLAT"/>
    <property type="match status" value="1"/>
</dbReference>
<organism evidence="17">
    <name type="scientific">Selaginella moellendorffii</name>
    <name type="common">Spikemoss</name>
    <dbReference type="NCBI Taxonomy" id="88036"/>
    <lineage>
        <taxon>Eukaryota</taxon>
        <taxon>Viridiplantae</taxon>
        <taxon>Streptophyta</taxon>
        <taxon>Embryophyta</taxon>
        <taxon>Tracheophyta</taxon>
        <taxon>Lycopodiopsida</taxon>
        <taxon>Selaginellales</taxon>
        <taxon>Selaginellaceae</taxon>
        <taxon>Selaginella</taxon>
    </lineage>
</organism>
<evidence type="ECO:0000313" key="17">
    <source>
        <dbReference type="Proteomes" id="UP000001514"/>
    </source>
</evidence>
<dbReference type="InterPro" id="IPR001024">
    <property type="entry name" value="PLAT/LH2_dom"/>
</dbReference>
<dbReference type="GO" id="GO:0046872">
    <property type="term" value="F:metal ion binding"/>
    <property type="evidence" value="ECO:0007669"/>
    <property type="project" value="UniProtKB-KW"/>
</dbReference>